<dbReference type="InterPro" id="IPR002109">
    <property type="entry name" value="Glutaredoxin"/>
</dbReference>
<dbReference type="EMBL" id="JACGWL010000010">
    <property type="protein sequence ID" value="KAK4394359.1"/>
    <property type="molecule type" value="Genomic_DNA"/>
</dbReference>
<dbReference type="PANTHER" id="PTHR45694">
    <property type="entry name" value="GLUTAREDOXIN 2"/>
    <property type="match status" value="1"/>
</dbReference>
<dbReference type="GO" id="GO:0034599">
    <property type="term" value="P:cellular response to oxidative stress"/>
    <property type="evidence" value="ECO:0007669"/>
    <property type="project" value="TreeGrafter"/>
</dbReference>
<dbReference type="Proteomes" id="UP001289374">
    <property type="component" value="Unassembled WGS sequence"/>
</dbReference>
<keyword evidence="4" id="KW-1185">Reference proteome</keyword>
<accession>A0AAE1WJA8</accession>
<name>A0AAE1WJA8_9LAMI</name>
<dbReference type="GO" id="GO:0005737">
    <property type="term" value="C:cytoplasm"/>
    <property type="evidence" value="ECO:0007669"/>
    <property type="project" value="TreeGrafter"/>
</dbReference>
<evidence type="ECO:0000313" key="4">
    <source>
        <dbReference type="Proteomes" id="UP001289374"/>
    </source>
</evidence>
<reference evidence="3" key="1">
    <citation type="submission" date="2020-06" db="EMBL/GenBank/DDBJ databases">
        <authorList>
            <person name="Li T."/>
            <person name="Hu X."/>
            <person name="Zhang T."/>
            <person name="Song X."/>
            <person name="Zhang H."/>
            <person name="Dai N."/>
            <person name="Sheng W."/>
            <person name="Hou X."/>
            <person name="Wei L."/>
        </authorList>
    </citation>
    <scope>NUCLEOTIDE SEQUENCE</scope>
    <source>
        <strain evidence="3">K16</strain>
        <tissue evidence="3">Leaf</tissue>
    </source>
</reference>
<dbReference type="Pfam" id="PF00462">
    <property type="entry name" value="Glutaredoxin"/>
    <property type="match status" value="1"/>
</dbReference>
<feature type="domain" description="Glutaredoxin" evidence="2">
    <location>
        <begin position="110"/>
        <end position="172"/>
    </location>
</feature>
<dbReference type="PROSITE" id="PS51354">
    <property type="entry name" value="GLUTAREDOXIN_2"/>
    <property type="match status" value="1"/>
</dbReference>
<evidence type="ECO:0000259" key="2">
    <source>
        <dbReference type="Pfam" id="PF00462"/>
    </source>
</evidence>
<protein>
    <submittedName>
        <fullName evidence="3">Monothiol glutaredoxin-S6</fullName>
    </submittedName>
</protein>
<evidence type="ECO:0000256" key="1">
    <source>
        <dbReference type="SAM" id="MobiDB-lite"/>
    </source>
</evidence>
<sequence length="368" mass="40590">MNGSSKALQLHQFPSSPLLFTRSNFSNGVRFVPRRVALRLSCSYNGELKRASQHDGVAAEAVQEMGFEGRRPVLIAAVACMLLLGNAPQRALASNSPSAFVENVIYSNKIAIFSKSYCPYSLRAKHIFSELEEQPFVVELDLRDDGYKIQDVLLDMFGRRTVPQVFVNGKHIGGCDGIIVHFFVISSSVSCLNFLHEPCHLMCWNQNFIRLSFVKTISIIKPIRLDQFDGIVSRISNGMHPTQGAQLAGPAQDRHGPVQKSSAQDRHTIFHDRSRGGLGPLNGPQLGPFINSGLARELARLGPGLILRPGLGSDCGLITIYPNEDQLGPKRAWANPGYFFIGSIWSWARLIQLGPLCILTSNGSYWVT</sequence>
<dbReference type="CDD" id="cd03419">
    <property type="entry name" value="GRX_GRXh_1_2_like"/>
    <property type="match status" value="1"/>
</dbReference>
<gene>
    <name evidence="3" type="ORF">Sango_1906700</name>
</gene>
<comment type="caution">
    <text evidence="3">The sequence shown here is derived from an EMBL/GenBank/DDBJ whole genome shotgun (WGS) entry which is preliminary data.</text>
</comment>
<reference evidence="3" key="2">
    <citation type="journal article" date="2024" name="Plant">
        <title>Genomic evolution and insights into agronomic trait innovations of Sesamum species.</title>
        <authorList>
            <person name="Miao H."/>
            <person name="Wang L."/>
            <person name="Qu L."/>
            <person name="Liu H."/>
            <person name="Sun Y."/>
            <person name="Le M."/>
            <person name="Wang Q."/>
            <person name="Wei S."/>
            <person name="Zheng Y."/>
            <person name="Lin W."/>
            <person name="Duan Y."/>
            <person name="Cao H."/>
            <person name="Xiong S."/>
            <person name="Wang X."/>
            <person name="Wei L."/>
            <person name="Li C."/>
            <person name="Ma Q."/>
            <person name="Ju M."/>
            <person name="Zhao R."/>
            <person name="Li G."/>
            <person name="Mu C."/>
            <person name="Tian Q."/>
            <person name="Mei H."/>
            <person name="Zhang T."/>
            <person name="Gao T."/>
            <person name="Zhang H."/>
        </authorList>
    </citation>
    <scope>NUCLEOTIDE SEQUENCE</scope>
    <source>
        <strain evidence="3">K16</strain>
    </source>
</reference>
<feature type="region of interest" description="Disordered" evidence="1">
    <location>
        <begin position="242"/>
        <end position="262"/>
    </location>
</feature>
<dbReference type="PANTHER" id="PTHR45694:SF4">
    <property type="entry name" value="GLUTAREDOXIN-C3"/>
    <property type="match status" value="1"/>
</dbReference>
<dbReference type="PRINTS" id="PR00160">
    <property type="entry name" value="GLUTAREDOXIN"/>
</dbReference>
<dbReference type="AlphaFoldDB" id="A0AAE1WJA8"/>
<evidence type="ECO:0000313" key="3">
    <source>
        <dbReference type="EMBL" id="KAK4394359.1"/>
    </source>
</evidence>
<proteinExistence type="predicted"/>
<dbReference type="InterPro" id="IPR014025">
    <property type="entry name" value="Glutaredoxin_subgr"/>
</dbReference>
<dbReference type="InterPro" id="IPR036249">
    <property type="entry name" value="Thioredoxin-like_sf"/>
</dbReference>
<organism evidence="3 4">
    <name type="scientific">Sesamum angolense</name>
    <dbReference type="NCBI Taxonomy" id="2727404"/>
    <lineage>
        <taxon>Eukaryota</taxon>
        <taxon>Viridiplantae</taxon>
        <taxon>Streptophyta</taxon>
        <taxon>Embryophyta</taxon>
        <taxon>Tracheophyta</taxon>
        <taxon>Spermatophyta</taxon>
        <taxon>Magnoliopsida</taxon>
        <taxon>eudicotyledons</taxon>
        <taxon>Gunneridae</taxon>
        <taxon>Pentapetalae</taxon>
        <taxon>asterids</taxon>
        <taxon>lamiids</taxon>
        <taxon>Lamiales</taxon>
        <taxon>Pedaliaceae</taxon>
        <taxon>Sesamum</taxon>
    </lineage>
</organism>
<dbReference type="GO" id="GO:0015038">
    <property type="term" value="F:glutathione disulfide oxidoreductase activity"/>
    <property type="evidence" value="ECO:0007669"/>
    <property type="project" value="TreeGrafter"/>
</dbReference>
<dbReference type="SUPFAM" id="SSF52833">
    <property type="entry name" value="Thioredoxin-like"/>
    <property type="match status" value="1"/>
</dbReference>
<dbReference type="Gene3D" id="3.40.30.10">
    <property type="entry name" value="Glutaredoxin"/>
    <property type="match status" value="1"/>
</dbReference>